<keyword evidence="5" id="KW-0573">Peptidoglycan synthesis</keyword>
<dbReference type="GO" id="GO:0008360">
    <property type="term" value="P:regulation of cell shape"/>
    <property type="evidence" value="ECO:0007669"/>
    <property type="project" value="UniProtKB-KW"/>
</dbReference>
<feature type="active site" description="Proton acceptor" evidence="7">
    <location>
        <position position="113"/>
    </location>
</feature>
<keyword evidence="3" id="KW-0378">Hydrolase</keyword>
<feature type="binding site" evidence="8">
    <location>
        <position position="297"/>
    </location>
    <ligand>
        <name>substrate</name>
    </ligand>
</feature>
<dbReference type="SUPFAM" id="SSF56601">
    <property type="entry name" value="beta-lactamase/transpeptidase-like"/>
    <property type="match status" value="1"/>
</dbReference>
<keyword evidence="10" id="KW-0472">Membrane</keyword>
<dbReference type="GO" id="GO:0071555">
    <property type="term" value="P:cell wall organization"/>
    <property type="evidence" value="ECO:0007669"/>
    <property type="project" value="UniProtKB-KW"/>
</dbReference>
<keyword evidence="12" id="KW-0645">Protease</keyword>
<name>A0A4P6ZJE3_9LACO</name>
<dbReference type="InterPro" id="IPR012338">
    <property type="entry name" value="Beta-lactam/transpept-like"/>
</dbReference>
<feature type="domain" description="Peptidase S11 D-alanyl-D-alanine carboxypeptidase A N-terminal" evidence="11">
    <location>
        <begin position="81"/>
        <end position="327"/>
    </location>
</feature>
<evidence type="ECO:0000256" key="8">
    <source>
        <dbReference type="PIRSR" id="PIRSR618044-2"/>
    </source>
</evidence>
<keyword evidence="4" id="KW-0133">Cell shape</keyword>
<dbReference type="KEGG" id="lji:ELX58_01000"/>
<feature type="transmembrane region" description="Helical" evidence="10">
    <location>
        <begin position="12"/>
        <end position="33"/>
    </location>
</feature>
<keyword evidence="6" id="KW-0961">Cell wall biogenesis/degradation</keyword>
<evidence type="ECO:0000256" key="6">
    <source>
        <dbReference type="ARBA" id="ARBA00023316"/>
    </source>
</evidence>
<evidence type="ECO:0000313" key="13">
    <source>
        <dbReference type="Proteomes" id="UP000294321"/>
    </source>
</evidence>
<proteinExistence type="inferred from homology"/>
<feature type="active site" description="Acyl-ester intermediate" evidence="7">
    <location>
        <position position="110"/>
    </location>
</feature>
<feature type="active site" evidence="7">
    <location>
        <position position="175"/>
    </location>
</feature>
<evidence type="ECO:0000256" key="10">
    <source>
        <dbReference type="SAM" id="Phobius"/>
    </source>
</evidence>
<evidence type="ECO:0000313" key="12">
    <source>
        <dbReference type="EMBL" id="QBP17776.1"/>
    </source>
</evidence>
<evidence type="ECO:0000256" key="7">
    <source>
        <dbReference type="PIRSR" id="PIRSR618044-1"/>
    </source>
</evidence>
<reference evidence="13" key="1">
    <citation type="submission" date="2018-12" db="EMBL/GenBank/DDBJ databases">
        <title>A new species of lactobacillus.</title>
        <authorList>
            <person name="Jian Y."/>
            <person name="Xin L."/>
            <person name="Hong Z.J."/>
            <person name="Ming L.Z."/>
            <person name="Hong X.Z."/>
        </authorList>
    </citation>
    <scope>NUCLEOTIDE SEQUENCE [LARGE SCALE GENOMIC DNA]</scope>
    <source>
        <strain evidence="13">HSLZ-75</strain>
    </source>
</reference>
<organism evidence="12 13">
    <name type="scientific">Acetilactobacillus jinshanensis</name>
    <dbReference type="NCBI Taxonomy" id="1720083"/>
    <lineage>
        <taxon>Bacteria</taxon>
        <taxon>Bacillati</taxon>
        <taxon>Bacillota</taxon>
        <taxon>Bacilli</taxon>
        <taxon>Lactobacillales</taxon>
        <taxon>Lactobacillaceae</taxon>
        <taxon>Acetilactobacillus</taxon>
    </lineage>
</organism>
<keyword evidence="2" id="KW-0732">Signal</keyword>
<dbReference type="InterPro" id="IPR001967">
    <property type="entry name" value="Peptidase_S11_N"/>
</dbReference>
<comment type="similarity">
    <text evidence="1 9">Belongs to the peptidase S11 family.</text>
</comment>
<keyword evidence="10" id="KW-0812">Transmembrane</keyword>
<dbReference type="EMBL" id="CP034726">
    <property type="protein sequence ID" value="QBP17776.1"/>
    <property type="molecule type" value="Genomic_DNA"/>
</dbReference>
<evidence type="ECO:0000256" key="4">
    <source>
        <dbReference type="ARBA" id="ARBA00022960"/>
    </source>
</evidence>
<keyword evidence="12" id="KW-0121">Carboxypeptidase</keyword>
<evidence type="ECO:0000256" key="5">
    <source>
        <dbReference type="ARBA" id="ARBA00022984"/>
    </source>
</evidence>
<dbReference type="Pfam" id="PF00768">
    <property type="entry name" value="Peptidase_S11"/>
    <property type="match status" value="1"/>
</dbReference>
<protein>
    <submittedName>
        <fullName evidence="12">D-alanyl-D-alanine carboxypeptidase</fullName>
    </submittedName>
</protein>
<dbReference type="GO" id="GO:0006508">
    <property type="term" value="P:proteolysis"/>
    <property type="evidence" value="ECO:0007669"/>
    <property type="project" value="InterPro"/>
</dbReference>
<keyword evidence="10" id="KW-1133">Transmembrane helix</keyword>
<evidence type="ECO:0000256" key="3">
    <source>
        <dbReference type="ARBA" id="ARBA00022801"/>
    </source>
</evidence>
<gene>
    <name evidence="12" type="ORF">ELX58_01000</name>
</gene>
<dbReference type="GO" id="GO:0009252">
    <property type="term" value="P:peptidoglycan biosynthetic process"/>
    <property type="evidence" value="ECO:0007669"/>
    <property type="project" value="UniProtKB-KW"/>
</dbReference>
<dbReference type="OrthoDB" id="9791132at2"/>
<evidence type="ECO:0000256" key="1">
    <source>
        <dbReference type="ARBA" id="ARBA00007164"/>
    </source>
</evidence>
<evidence type="ECO:0000259" key="11">
    <source>
        <dbReference type="Pfam" id="PF00768"/>
    </source>
</evidence>
<sequence length="347" mass="38697">MEEVNMREKTRFRLKLAIGVIVILAATGSYGVIQHHRMMTSSRPITTRQIKKRVNYVSHTPSGRKVGQLALIKNPRAPKMKYAKSVVAMDAKTGQILYQRNPNQPRKVASVAKLMTLYLVEQKANHVHGWDQPVKAAQNKQLRKMSYNKKIGGFKFKKSHRYTVRQLFQAAMIQSSNNSAIALGEWVAGNNRTFVKMMNAQAKAWHIKAHFISASGLENDDLKPYGLKVAGNSQAGNMVSAKALAIIAQHLLIQHPGVIKTSRVVSKKVDGQTLYNVNELLPGKAFAKKNLPVDGLKTGFTPDAGFCFVGTEQPKHKDRVITVVLHDVKDMTDTRSLMYFVNANPRA</sequence>
<dbReference type="Proteomes" id="UP000294321">
    <property type="component" value="Chromosome"/>
</dbReference>
<dbReference type="PANTHER" id="PTHR21581:SF11">
    <property type="entry name" value="D-ALANYL-D-ALANINE CARBOXYPEPTIDASE DACA"/>
    <property type="match status" value="1"/>
</dbReference>
<evidence type="ECO:0000256" key="2">
    <source>
        <dbReference type="ARBA" id="ARBA00022729"/>
    </source>
</evidence>
<dbReference type="AlphaFoldDB" id="A0A4P6ZJE3"/>
<dbReference type="GO" id="GO:0009002">
    <property type="term" value="F:serine-type D-Ala-D-Ala carboxypeptidase activity"/>
    <property type="evidence" value="ECO:0007669"/>
    <property type="project" value="InterPro"/>
</dbReference>
<dbReference type="InterPro" id="IPR018044">
    <property type="entry name" value="Peptidase_S11"/>
</dbReference>
<evidence type="ECO:0000256" key="9">
    <source>
        <dbReference type="RuleBase" id="RU004016"/>
    </source>
</evidence>
<dbReference type="PRINTS" id="PR00725">
    <property type="entry name" value="DADACBPTASE1"/>
</dbReference>
<keyword evidence="13" id="KW-1185">Reference proteome</keyword>
<dbReference type="Gene3D" id="3.40.710.10">
    <property type="entry name" value="DD-peptidase/beta-lactamase superfamily"/>
    <property type="match status" value="1"/>
</dbReference>
<dbReference type="PANTHER" id="PTHR21581">
    <property type="entry name" value="D-ALANYL-D-ALANINE CARBOXYPEPTIDASE"/>
    <property type="match status" value="1"/>
</dbReference>
<accession>A0A4P6ZJE3</accession>